<evidence type="ECO:0000313" key="1">
    <source>
        <dbReference type="EMBL" id="ALK86491.1"/>
    </source>
</evidence>
<evidence type="ECO:0000313" key="2">
    <source>
        <dbReference type="Proteomes" id="UP000061587"/>
    </source>
</evidence>
<dbReference type="CDD" id="cd01825">
    <property type="entry name" value="SGNH_hydrolase_peri1"/>
    <property type="match status" value="1"/>
</dbReference>
<gene>
    <name evidence="1" type="ORF">BvMPK_3939</name>
</gene>
<dbReference type="GO" id="GO:0016788">
    <property type="term" value="F:hydrolase activity, acting on ester bonds"/>
    <property type="evidence" value="ECO:0007669"/>
    <property type="project" value="UniProtKB-ARBA"/>
</dbReference>
<proteinExistence type="predicted"/>
<name>A0A0P0M5M9_PHOVU</name>
<dbReference type="Gene3D" id="2.60.120.1360">
    <property type="match status" value="1"/>
</dbReference>
<dbReference type="InterPro" id="IPR036514">
    <property type="entry name" value="SGNH_hydro_sf"/>
</dbReference>
<reference evidence="2" key="1">
    <citation type="submission" date="2015-10" db="EMBL/GenBank/DDBJ databases">
        <title>Extensive mobilome-driven genome diversification in gut-associated Bacteroides vulgatus mpk.</title>
        <authorList>
            <person name="Beier S."/>
            <person name="Lange A."/>
            <person name="Huson D.H."/>
            <person name="Frick J.-S."/>
            <person name="Autenrieth I.B."/>
        </authorList>
    </citation>
    <scope>NUCLEOTIDE SEQUENCE [LARGE SCALE GENOMIC DNA]</scope>
    <source>
        <strain evidence="2">mpk</strain>
    </source>
</reference>
<dbReference type="AlphaFoldDB" id="A0A0P0M5M9"/>
<dbReference type="Gene3D" id="3.40.50.1110">
    <property type="entry name" value="SGNH hydrolase"/>
    <property type="match status" value="1"/>
</dbReference>
<dbReference type="Proteomes" id="UP000061587">
    <property type="component" value="Chromosome"/>
</dbReference>
<dbReference type="EMBL" id="CP013020">
    <property type="protein sequence ID" value="ALK86491.1"/>
    <property type="molecule type" value="Genomic_DNA"/>
</dbReference>
<sequence>MRLIYKYSNMKNYIPATFLLTLIVVGVLMGLYFLPSMSVGGKPLRKVDLLADIRPDVEEEVCDSDTIVLPPPVKPIFVDTCKTGITCIEDYSDSTMRGMKHFYEALSKVKTMKRPVRIAYFGDSFIEADIFTADLREMLQQEFGGCGVGYVPVTSSISGYRPTVRHTFGGWSSHSSNDSVGFDKMQQDISGHYFFPREGAYVQLKGQSKYASRLDTCEVSTFYFLNKGFAAVRSKVNNAAEGELHEEVGTGGVQAVSVRGRIGQVRWSVEQADSVTFYGVAMDGRQGISLDNFSVRGSSGLHLRSIPLHTLCDFQRLRPYDLIVVQYGLNVATERGVKYDGYKKGMLSVIEHLKTAFPETSILLVSVGDREYKNENGDLRTMPGVKNLIRYQQSIAADSHIAFWNMYEAMGGQGSIVDMIGQKMANLDYTHINFKGGKHLAGILFETLMYGKEQYERRKAYEEE</sequence>
<reference evidence="1 2" key="2">
    <citation type="journal article" date="2016" name="Genome Biol. Evol.">
        <title>Extensive mobilome-driven genome diversification in mouse gut-associated Bacteroides vulgatus mpk.</title>
        <authorList>
            <person name="Lange A."/>
            <person name="Beier S."/>
            <person name="Steimle A."/>
            <person name="Autenrieth I.B."/>
            <person name="Huson D.H."/>
            <person name="Frick J.S."/>
        </authorList>
    </citation>
    <scope>NUCLEOTIDE SEQUENCE [LARGE SCALE GENOMIC DNA]</scope>
    <source>
        <strain evidence="2">mpk</strain>
    </source>
</reference>
<dbReference type="SUPFAM" id="SSF52266">
    <property type="entry name" value="SGNH hydrolase"/>
    <property type="match status" value="1"/>
</dbReference>
<dbReference type="PATRIC" id="fig|821.40.peg.4721"/>
<accession>A0A0P0M5M9</accession>
<protein>
    <submittedName>
        <fullName evidence="1">Periplasmic protein</fullName>
    </submittedName>
</protein>
<organism evidence="1 2">
    <name type="scientific">Phocaeicola vulgatus</name>
    <name type="common">Bacteroides vulgatus</name>
    <dbReference type="NCBI Taxonomy" id="821"/>
    <lineage>
        <taxon>Bacteria</taxon>
        <taxon>Pseudomonadati</taxon>
        <taxon>Bacteroidota</taxon>
        <taxon>Bacteroidia</taxon>
        <taxon>Bacteroidales</taxon>
        <taxon>Bacteroidaceae</taxon>
        <taxon>Phocaeicola</taxon>
    </lineage>
</organism>